<comment type="caution">
    <text evidence="1">The sequence shown here is derived from an EMBL/GenBank/DDBJ whole genome shotgun (WGS) entry which is preliminary data.</text>
</comment>
<sequence>MKRVCDKFNAALALIVVTLTIENPNYSAKYWAVNLRHKLTLCR</sequence>
<keyword evidence="2" id="KW-1185">Reference proteome</keyword>
<protein>
    <recommendedName>
        <fullName evidence="3">Transposase</fullName>
    </recommendedName>
</protein>
<reference evidence="1 2" key="1">
    <citation type="submission" date="2014-06" db="EMBL/GenBank/DDBJ databases">
        <authorList>
            <person name="Le Roux F."/>
        </authorList>
    </citation>
    <scope>NUCLEOTIDE SEQUENCE [LARGE SCALE GENOMIC DNA]</scope>
    <source>
        <strain evidence="1 2">J5-4</strain>
    </source>
</reference>
<dbReference type="Proteomes" id="UP000049077">
    <property type="component" value="Unassembled WGS sequence"/>
</dbReference>
<gene>
    <name evidence="1" type="ORF">VCR4J5_1500116</name>
</gene>
<accession>A0ABM9QP96</accession>
<organism evidence="1 2">
    <name type="scientific">Vibrio crassostreae</name>
    <dbReference type="NCBI Taxonomy" id="246167"/>
    <lineage>
        <taxon>Bacteria</taxon>
        <taxon>Pseudomonadati</taxon>
        <taxon>Pseudomonadota</taxon>
        <taxon>Gammaproteobacteria</taxon>
        <taxon>Vibrionales</taxon>
        <taxon>Vibrionaceae</taxon>
        <taxon>Vibrio</taxon>
    </lineage>
</organism>
<evidence type="ECO:0000313" key="1">
    <source>
        <dbReference type="EMBL" id="CDT10139.1"/>
    </source>
</evidence>
<evidence type="ECO:0000313" key="2">
    <source>
        <dbReference type="Proteomes" id="UP000049077"/>
    </source>
</evidence>
<evidence type="ECO:0008006" key="3">
    <source>
        <dbReference type="Google" id="ProtNLM"/>
    </source>
</evidence>
<dbReference type="EMBL" id="CCJX01000058">
    <property type="protein sequence ID" value="CDT10139.1"/>
    <property type="molecule type" value="Genomic_DNA"/>
</dbReference>
<name>A0ABM9QP96_9VIBR</name>
<proteinExistence type="predicted"/>